<dbReference type="GO" id="GO:0016491">
    <property type="term" value="F:oxidoreductase activity"/>
    <property type="evidence" value="ECO:0007669"/>
    <property type="project" value="UniProtKB-KW"/>
</dbReference>
<name>A0A6G8KXT5_9MICO</name>
<dbReference type="Proteomes" id="UP000501518">
    <property type="component" value="Chromosome"/>
</dbReference>
<evidence type="ECO:0000313" key="4">
    <source>
        <dbReference type="Proteomes" id="UP000501518"/>
    </source>
</evidence>
<feature type="domain" description="FAD dependent oxidoreductase" evidence="2">
    <location>
        <begin position="42"/>
        <end position="427"/>
    </location>
</feature>
<keyword evidence="1" id="KW-0560">Oxidoreductase</keyword>
<reference evidence="3 4" key="1">
    <citation type="submission" date="2019-02" db="EMBL/GenBank/DDBJ databases">
        <title>Complete Genome Sequence and Methylome Analysis of Brevibacterium luteolum NEB1784.</title>
        <authorList>
            <person name="Fomenkov A."/>
            <person name="Roberts R.J."/>
        </authorList>
    </citation>
    <scope>NUCLEOTIDE SEQUENCE [LARGE SCALE GENOMIC DNA]</scope>
    <source>
        <strain evidence="3 4">NEB1784</strain>
    </source>
</reference>
<dbReference type="InterPro" id="IPR036188">
    <property type="entry name" value="FAD/NAD-bd_sf"/>
</dbReference>
<dbReference type="PANTHER" id="PTHR13847">
    <property type="entry name" value="SARCOSINE DEHYDROGENASE-RELATED"/>
    <property type="match status" value="1"/>
</dbReference>
<evidence type="ECO:0000313" key="3">
    <source>
        <dbReference type="EMBL" id="QIN29624.1"/>
    </source>
</evidence>
<dbReference type="SUPFAM" id="SSF54373">
    <property type="entry name" value="FAD-linked reductases, C-terminal domain"/>
    <property type="match status" value="1"/>
</dbReference>
<proteinExistence type="predicted"/>
<evidence type="ECO:0000256" key="1">
    <source>
        <dbReference type="ARBA" id="ARBA00023002"/>
    </source>
</evidence>
<dbReference type="Pfam" id="PF01266">
    <property type="entry name" value="DAO"/>
    <property type="match status" value="1"/>
</dbReference>
<protein>
    <submittedName>
        <fullName evidence="3">FAD-dependent oxidoreductase</fullName>
    </submittedName>
</protein>
<dbReference type="GO" id="GO:0005737">
    <property type="term" value="C:cytoplasm"/>
    <property type="evidence" value="ECO:0007669"/>
    <property type="project" value="TreeGrafter"/>
</dbReference>
<dbReference type="SUPFAM" id="SSF51905">
    <property type="entry name" value="FAD/NAD(P)-binding domain"/>
    <property type="match status" value="1"/>
</dbReference>
<dbReference type="Gene3D" id="3.50.50.60">
    <property type="entry name" value="FAD/NAD(P)-binding domain"/>
    <property type="match status" value="2"/>
</dbReference>
<dbReference type="Gene3D" id="3.30.9.10">
    <property type="entry name" value="D-Amino Acid Oxidase, subunit A, domain 2"/>
    <property type="match status" value="1"/>
</dbReference>
<accession>A0A6G8KXT5</accession>
<dbReference type="EMBL" id="CP035810">
    <property type="protein sequence ID" value="QIN29624.1"/>
    <property type="molecule type" value="Genomic_DNA"/>
</dbReference>
<dbReference type="KEGG" id="blut:EW640_10290"/>
<dbReference type="AlphaFoldDB" id="A0A6G8KXT5"/>
<evidence type="ECO:0000259" key="2">
    <source>
        <dbReference type="Pfam" id="PF01266"/>
    </source>
</evidence>
<dbReference type="PANTHER" id="PTHR13847:SF289">
    <property type="entry name" value="GLYCINE OXIDASE"/>
    <property type="match status" value="1"/>
</dbReference>
<dbReference type="InterPro" id="IPR006076">
    <property type="entry name" value="FAD-dep_OxRdtase"/>
</dbReference>
<organism evidence="3 4">
    <name type="scientific">Brevibacterium luteolum</name>
    <dbReference type="NCBI Taxonomy" id="199591"/>
    <lineage>
        <taxon>Bacteria</taxon>
        <taxon>Bacillati</taxon>
        <taxon>Actinomycetota</taxon>
        <taxon>Actinomycetes</taxon>
        <taxon>Micrococcales</taxon>
        <taxon>Brevibacteriaceae</taxon>
        <taxon>Brevibacterium</taxon>
    </lineage>
</organism>
<gene>
    <name evidence="3" type="ORF">EW640_10290</name>
</gene>
<sequence>MVRAEVLLGHPHRDFSAGVRRGVNGVRCGRHALTWRRSMTGRVLIVGAGAIGVTTALSVRRMGFDVTVVDSEEVAGAGCSHANAGLLAPSHAFPLTGMANVRLGLQNMLNPTGPFRLAPRRQNAGWIPRFLAASTPGRVRKATRTLRLLCAAGAAGHAALVDEGVPTSWVNSGMLDVFTDSENLALAQQSLRAHPLQPEYDALTQEQLSSRVPGLTGFSGGIFTPGDSYCDGGAYVAAIAAQAAREGVEFQFGTRVNRLALKAEAVRGVDTAAGRVAADHVIVAAGSATKHLVRPTGLNLPLTSAKGYVIDLATGPDDPTMPIGLKSQMMVVTPYSSKVRLAGVLELVGEDKHIDEKRTKAMIGSAVDALPQLAGREVLQVWSGMRPCSADGLPMIGRTHADGLSVATGHGQHGLILAPVTAQIIAAQLAGRPGTPADVNPWQLSPARFTSGRRPIIRAAAG</sequence>